<dbReference type="RefSeq" id="XP_034239093.1">
    <property type="nucleotide sequence ID" value="XM_034383202.1"/>
</dbReference>
<gene>
    <name evidence="3" type="primary">LOC117644014</name>
</gene>
<keyword evidence="1" id="KW-0732">Signal</keyword>
<dbReference type="AlphaFoldDB" id="A0A6P8YH63"/>
<sequence>MATTQVQSLSRLCLTTLAAPMLLAAVVAAQADDEAEADEGGKQEPQVVAETRCYLETAPGDVLEALLQALLSCNDVLPSSRYWAMRMLLRADVRSLSVGVMPCEWHARAVGCVREHGKGLRALDLKGAWLRGDDLAAFCDALPHLNALRVLGVPHAATDALLQAVAEHCGKLTALDVSGETSLSRKGLEALCRGECAATLQVLDIGNLAEASVSAEDAVLLLRSLPNLRSLGTYARVGAALVAMADDGVDTKPLRLEYLRDIGTTARAARAVVALCPALQAVYLDAPCHGALPLLAQLDALSDIKLHQFDVVELDELLALSGARCTDLELLFGQGGALDLTRLAALCPALQRLECYFVDCSSSGGAAWPGLQSVGVFHAAMPRHALELREVWLAQAGRLSQAAALCFLTGCPNLTSLGELSGWDLDAFQVDQLRLHCQRSNLDVSLWYFPRSDALDGLGLAEDLAQMVIAAP</sequence>
<feature type="chain" id="PRO_5027820004" evidence="1">
    <location>
        <begin position="30"/>
        <end position="472"/>
    </location>
</feature>
<protein>
    <submittedName>
        <fullName evidence="3">Uncharacterized protein LOC117644014</fullName>
    </submittedName>
</protein>
<organism evidence="3">
    <name type="scientific">Thrips palmi</name>
    <name type="common">Melon thrips</name>
    <dbReference type="NCBI Taxonomy" id="161013"/>
    <lineage>
        <taxon>Eukaryota</taxon>
        <taxon>Metazoa</taxon>
        <taxon>Ecdysozoa</taxon>
        <taxon>Arthropoda</taxon>
        <taxon>Hexapoda</taxon>
        <taxon>Insecta</taxon>
        <taxon>Pterygota</taxon>
        <taxon>Neoptera</taxon>
        <taxon>Paraneoptera</taxon>
        <taxon>Thysanoptera</taxon>
        <taxon>Terebrantia</taxon>
        <taxon>Thripoidea</taxon>
        <taxon>Thripidae</taxon>
        <taxon>Thrips</taxon>
    </lineage>
</organism>
<proteinExistence type="predicted"/>
<dbReference type="KEGG" id="tpal:117644014"/>
<keyword evidence="2" id="KW-1185">Reference proteome</keyword>
<feature type="signal peptide" evidence="1">
    <location>
        <begin position="1"/>
        <end position="29"/>
    </location>
</feature>
<dbReference type="SUPFAM" id="SSF52047">
    <property type="entry name" value="RNI-like"/>
    <property type="match status" value="1"/>
</dbReference>
<dbReference type="Gene3D" id="3.80.10.10">
    <property type="entry name" value="Ribonuclease Inhibitor"/>
    <property type="match status" value="1"/>
</dbReference>
<dbReference type="FunCoup" id="A0A6P8YH63">
    <property type="interactions" value="2"/>
</dbReference>
<reference evidence="3" key="1">
    <citation type="submission" date="2025-08" db="UniProtKB">
        <authorList>
            <consortium name="RefSeq"/>
        </authorList>
    </citation>
    <scope>IDENTIFICATION</scope>
    <source>
        <tissue evidence="3">Total insect</tissue>
    </source>
</reference>
<dbReference type="Proteomes" id="UP000515158">
    <property type="component" value="Unplaced"/>
</dbReference>
<dbReference type="InParanoid" id="A0A6P8YH63"/>
<evidence type="ECO:0000313" key="2">
    <source>
        <dbReference type="Proteomes" id="UP000515158"/>
    </source>
</evidence>
<name>A0A6P8YH63_THRPL</name>
<dbReference type="OrthoDB" id="16120at2759"/>
<evidence type="ECO:0000313" key="3">
    <source>
        <dbReference type="RefSeq" id="XP_034239093.1"/>
    </source>
</evidence>
<evidence type="ECO:0000256" key="1">
    <source>
        <dbReference type="SAM" id="SignalP"/>
    </source>
</evidence>
<accession>A0A6P8YH63</accession>
<dbReference type="GeneID" id="117644014"/>
<dbReference type="InterPro" id="IPR032675">
    <property type="entry name" value="LRR_dom_sf"/>
</dbReference>